<name>A0A0A2C627_PROMR</name>
<dbReference type="Pfam" id="PF01458">
    <property type="entry name" value="SUFBD_core"/>
    <property type="match status" value="1"/>
</dbReference>
<dbReference type="NCBIfam" id="TIGR01981">
    <property type="entry name" value="sufD"/>
    <property type="match status" value="1"/>
</dbReference>
<dbReference type="PANTHER" id="PTHR43575">
    <property type="entry name" value="PROTEIN ABCI7, CHLOROPLASTIC"/>
    <property type="match status" value="1"/>
</dbReference>
<accession>A0A0A2C627</accession>
<dbReference type="InterPro" id="IPR011542">
    <property type="entry name" value="SUF_FeS_clus_asmbl_SufD"/>
</dbReference>
<dbReference type="RefSeq" id="WP_036904812.1">
    <property type="nucleotide sequence ID" value="NZ_CP138967.1"/>
</dbReference>
<dbReference type="PANTHER" id="PTHR43575:SF1">
    <property type="entry name" value="PROTEIN ABCI7, CHLOROPLASTIC"/>
    <property type="match status" value="1"/>
</dbReference>
<gene>
    <name evidence="3" type="ORF">EV03_0524</name>
</gene>
<reference evidence="4" key="1">
    <citation type="journal article" date="2014" name="Sci. Data">
        <title>Genomes of diverse isolates of the marine cyanobacterium Prochlorococcus.</title>
        <authorList>
            <person name="Biller S."/>
            <person name="Berube P."/>
            <person name="Thompson J."/>
            <person name="Kelly L."/>
            <person name="Roggensack S."/>
            <person name="Awad L."/>
            <person name="Roache-Johnson K."/>
            <person name="Ding H."/>
            <person name="Giovannoni S.J."/>
            <person name="Moore L.R."/>
            <person name="Chisholm S.W."/>
        </authorList>
    </citation>
    <scope>NUCLEOTIDE SEQUENCE [LARGE SCALE GENOMIC DNA]</scope>
    <source>
        <strain evidence="4">PAC1</strain>
    </source>
</reference>
<evidence type="ECO:0000256" key="1">
    <source>
        <dbReference type="ARBA" id="ARBA00043967"/>
    </source>
</evidence>
<comment type="caution">
    <text evidence="3">The sequence shown here is derived from an EMBL/GenBank/DDBJ whole genome shotgun (WGS) entry which is preliminary data.</text>
</comment>
<evidence type="ECO:0000259" key="2">
    <source>
        <dbReference type="Pfam" id="PF01458"/>
    </source>
</evidence>
<dbReference type="GO" id="GO:0016226">
    <property type="term" value="P:iron-sulfur cluster assembly"/>
    <property type="evidence" value="ECO:0007669"/>
    <property type="project" value="InterPro"/>
</dbReference>
<proteinExistence type="inferred from homology"/>
<protein>
    <submittedName>
        <fullName evidence="3">Iron-sulfur cluster assembly protein SufD</fullName>
    </submittedName>
</protein>
<dbReference type="InterPro" id="IPR055346">
    <property type="entry name" value="Fe-S_cluster_assembly_SufBD"/>
</dbReference>
<feature type="domain" description="SUF system FeS cluster assembly SufBD core" evidence="2">
    <location>
        <begin position="159"/>
        <end position="384"/>
    </location>
</feature>
<dbReference type="EMBL" id="JNAX01000005">
    <property type="protein sequence ID" value="KGG21783.1"/>
    <property type="molecule type" value="Genomic_DNA"/>
</dbReference>
<dbReference type="InterPro" id="IPR000825">
    <property type="entry name" value="SUF_FeS_clus_asmbl_SufBD_core"/>
</dbReference>
<dbReference type="Proteomes" id="UP000030392">
    <property type="component" value="Unassembled WGS sequence"/>
</dbReference>
<evidence type="ECO:0000313" key="4">
    <source>
        <dbReference type="Proteomes" id="UP000030392"/>
    </source>
</evidence>
<comment type="similarity">
    <text evidence="1">Belongs to the iron-sulfur cluster assembly SufBD family.</text>
</comment>
<sequence length="412" mass="46580">MKSSTICQEWLDSLPLTEGYLKNEQSIGREFLLEKGMPSKKDEAWRLSNFNKLNSFLSLPTIIDSKGIKSVFPEKDEDRERIIINPNKNPILNINLPNGIEELNNQEIEENLGKIVKSTNINNDISVCLNQASSLEILALKVKRNQNHSLEIVIPSIEEKSISTRIFFLIEEGAKLDLLQIFLGKNNSAQNHLIEIKLESQAEFTHGFISLGEEKKSSSICTLAVDQSEKSKYSLHSIHHGWDYARFEPRIIQSEGEASTIIKGLQVTKSKEQIATHSLIRFEGPNGKLDQLQKAVASEYSHCIFNGSIEVPQKAQKTEAAQLSRNLLLSKRARIDTKPELEIVADDVRCTHGATVSQLQDEELFYLLSRGIDKQHANSLLLQGYYDEVISHFPKSAGKWNFIEKLIQDIKT</sequence>
<evidence type="ECO:0000313" key="3">
    <source>
        <dbReference type="EMBL" id="KGG21783.1"/>
    </source>
</evidence>
<dbReference type="SUPFAM" id="SSF101960">
    <property type="entry name" value="Stabilizer of iron transporter SufD"/>
    <property type="match status" value="1"/>
</dbReference>
<dbReference type="InterPro" id="IPR037284">
    <property type="entry name" value="SUF_FeS_clus_asmbl_SufBD_sf"/>
</dbReference>
<organism evidence="3 4">
    <name type="scientific">Prochlorococcus marinus str. PAC1</name>
    <dbReference type="NCBI Taxonomy" id="59924"/>
    <lineage>
        <taxon>Bacteria</taxon>
        <taxon>Bacillati</taxon>
        <taxon>Cyanobacteriota</taxon>
        <taxon>Cyanophyceae</taxon>
        <taxon>Synechococcales</taxon>
        <taxon>Prochlorococcaceae</taxon>
        <taxon>Prochlorococcus</taxon>
    </lineage>
</organism>
<dbReference type="AlphaFoldDB" id="A0A0A2C627"/>